<keyword evidence="7" id="KW-1185">Reference proteome</keyword>
<gene>
    <name evidence="6" type="ORF">FHW16_001399</name>
</gene>
<proteinExistence type="predicted"/>
<dbReference type="Proteomes" id="UP000549052">
    <property type="component" value="Unassembled WGS sequence"/>
</dbReference>
<feature type="transmembrane region" description="Helical" evidence="5">
    <location>
        <begin position="117"/>
        <end position="137"/>
    </location>
</feature>
<keyword evidence="2 5" id="KW-0812">Transmembrane</keyword>
<organism evidence="6 7">
    <name type="scientific">Phyllobacterium myrsinacearum</name>
    <dbReference type="NCBI Taxonomy" id="28101"/>
    <lineage>
        <taxon>Bacteria</taxon>
        <taxon>Pseudomonadati</taxon>
        <taxon>Pseudomonadota</taxon>
        <taxon>Alphaproteobacteria</taxon>
        <taxon>Hyphomicrobiales</taxon>
        <taxon>Phyllobacteriaceae</taxon>
        <taxon>Phyllobacterium</taxon>
    </lineage>
</organism>
<accession>A0A839EMK9</accession>
<dbReference type="GO" id="GO:0032259">
    <property type="term" value="P:methylation"/>
    <property type="evidence" value="ECO:0007669"/>
    <property type="project" value="UniProtKB-KW"/>
</dbReference>
<dbReference type="PANTHER" id="PTHR43847">
    <property type="entry name" value="BLL3993 PROTEIN"/>
    <property type="match status" value="1"/>
</dbReference>
<evidence type="ECO:0000256" key="1">
    <source>
        <dbReference type="ARBA" id="ARBA00004127"/>
    </source>
</evidence>
<dbReference type="Gene3D" id="1.20.120.1630">
    <property type="match status" value="1"/>
</dbReference>
<dbReference type="GO" id="GO:0012505">
    <property type="term" value="C:endomembrane system"/>
    <property type="evidence" value="ECO:0007669"/>
    <property type="project" value="UniProtKB-SubCell"/>
</dbReference>
<dbReference type="PANTHER" id="PTHR43847:SF1">
    <property type="entry name" value="BLL3993 PROTEIN"/>
    <property type="match status" value="1"/>
</dbReference>
<keyword evidence="6" id="KW-0808">Transferase</keyword>
<evidence type="ECO:0000256" key="4">
    <source>
        <dbReference type="ARBA" id="ARBA00023136"/>
    </source>
</evidence>
<dbReference type="Pfam" id="PF04191">
    <property type="entry name" value="PEMT"/>
    <property type="match status" value="1"/>
</dbReference>
<reference evidence="6 7" key="1">
    <citation type="submission" date="2020-07" db="EMBL/GenBank/DDBJ databases">
        <title>Genomic Encyclopedia of Type Strains, Phase IV (KMG-V): Genome sequencing to study the core and pangenomes of soil and plant-associated prokaryotes.</title>
        <authorList>
            <person name="Whitman W."/>
        </authorList>
    </citation>
    <scope>NUCLEOTIDE SEQUENCE [LARGE SCALE GENOMIC DNA]</scope>
    <source>
        <strain evidence="6 7">AN3</strain>
    </source>
</reference>
<keyword evidence="4 5" id="KW-0472">Membrane</keyword>
<evidence type="ECO:0000313" key="6">
    <source>
        <dbReference type="EMBL" id="MBA8877717.1"/>
    </source>
</evidence>
<sequence>MTVPTHLSPDELRRKVWQGQLKGIVGLWLLLMLPAWSLSFWQGWLFWLVFSVSTGFISFYFLKHDPALIETRLKAGPTAEREPSQKRIQTAASVAACAMVVVPGIERHLTGLPLPFSVVVLGNIAFLIGIWIVFLAFRENTHASSIIEVKSGQNVIATGPYGIVRHPMYSGCVLAFIASFLALGSVWSLPFAVALSLVIVVRLLDEEKYLKANLPGYTAYCRQVRCRLIPSVW</sequence>
<feature type="transmembrane region" description="Helical" evidence="5">
    <location>
        <begin position="173"/>
        <end position="201"/>
    </location>
</feature>
<evidence type="ECO:0000313" key="7">
    <source>
        <dbReference type="Proteomes" id="UP000549052"/>
    </source>
</evidence>
<feature type="transmembrane region" description="Helical" evidence="5">
    <location>
        <begin position="44"/>
        <end position="62"/>
    </location>
</feature>
<comment type="subcellular location">
    <subcellularLocation>
        <location evidence="1">Endomembrane system</location>
        <topology evidence="1">Multi-pass membrane protein</topology>
    </subcellularLocation>
</comment>
<dbReference type="AlphaFoldDB" id="A0A839EMK9"/>
<dbReference type="RefSeq" id="WP_182548351.1">
    <property type="nucleotide sequence ID" value="NZ_JACGXN010000001.1"/>
</dbReference>
<comment type="caution">
    <text evidence="6">The sequence shown here is derived from an EMBL/GenBank/DDBJ whole genome shotgun (WGS) entry which is preliminary data.</text>
</comment>
<protein>
    <submittedName>
        <fullName evidence="6">Protein-S-isoprenylcysteine O-methyltransferase Ste14</fullName>
    </submittedName>
</protein>
<evidence type="ECO:0000256" key="2">
    <source>
        <dbReference type="ARBA" id="ARBA00022692"/>
    </source>
</evidence>
<keyword evidence="6" id="KW-0489">Methyltransferase</keyword>
<dbReference type="InterPro" id="IPR052527">
    <property type="entry name" value="Metal_cation-efflux_comp"/>
</dbReference>
<keyword evidence="3 5" id="KW-1133">Transmembrane helix</keyword>
<dbReference type="InterPro" id="IPR007318">
    <property type="entry name" value="Phopholipid_MeTrfase"/>
</dbReference>
<evidence type="ECO:0000256" key="5">
    <source>
        <dbReference type="SAM" id="Phobius"/>
    </source>
</evidence>
<feature type="transmembrane region" description="Helical" evidence="5">
    <location>
        <begin position="88"/>
        <end position="105"/>
    </location>
</feature>
<dbReference type="EMBL" id="JACGXN010000001">
    <property type="protein sequence ID" value="MBA8877717.1"/>
    <property type="molecule type" value="Genomic_DNA"/>
</dbReference>
<dbReference type="GO" id="GO:0008168">
    <property type="term" value="F:methyltransferase activity"/>
    <property type="evidence" value="ECO:0007669"/>
    <property type="project" value="UniProtKB-KW"/>
</dbReference>
<name>A0A839EMK9_9HYPH</name>
<evidence type="ECO:0000256" key="3">
    <source>
        <dbReference type="ARBA" id="ARBA00022989"/>
    </source>
</evidence>